<gene>
    <name evidence="7" type="ORF">LNINA_LOCUS9540</name>
</gene>
<evidence type="ECO:0000256" key="3">
    <source>
        <dbReference type="ARBA" id="ARBA00022833"/>
    </source>
</evidence>
<dbReference type="GO" id="GO:0043565">
    <property type="term" value="F:sequence-specific DNA binding"/>
    <property type="evidence" value="ECO:0007669"/>
    <property type="project" value="InterPro"/>
</dbReference>
<protein>
    <recommendedName>
        <fullName evidence="6">THAP-type domain-containing protein</fullName>
    </recommendedName>
</protein>
<dbReference type="SMART" id="SM00692">
    <property type="entry name" value="DM3"/>
    <property type="match status" value="1"/>
</dbReference>
<dbReference type="Proteomes" id="UP001497472">
    <property type="component" value="Unassembled WGS sequence"/>
</dbReference>
<evidence type="ECO:0000256" key="1">
    <source>
        <dbReference type="ARBA" id="ARBA00022723"/>
    </source>
</evidence>
<sequence length="158" mass="17893">MVNTSCAVFQCTSSSHRHKGLRFHQFPRDERTPIWVKACKRPDLLGKDIDQLKNMHVCSLHFEHRMYGKLLLKKSAVPTLNLPALATRTVSTQTDNPDAHMALHILTSQGVQTNESFFEKPPDLGVSVEQFLKACDVYLPSALVAFVKGHIYFDRSQN</sequence>
<accession>A0AAV1JPD8</accession>
<dbReference type="InterPro" id="IPR006612">
    <property type="entry name" value="THAP_Znf"/>
</dbReference>
<dbReference type="PANTHER" id="PTHR46600:SF11">
    <property type="entry name" value="THAP DOMAIN-CONTAINING PROTEIN 10"/>
    <property type="match status" value="1"/>
</dbReference>
<evidence type="ECO:0000313" key="8">
    <source>
        <dbReference type="Proteomes" id="UP001497472"/>
    </source>
</evidence>
<proteinExistence type="predicted"/>
<evidence type="ECO:0000256" key="4">
    <source>
        <dbReference type="ARBA" id="ARBA00023125"/>
    </source>
</evidence>
<keyword evidence="2 5" id="KW-0863">Zinc-finger</keyword>
<dbReference type="PROSITE" id="PS50950">
    <property type="entry name" value="ZF_THAP"/>
    <property type="match status" value="1"/>
</dbReference>
<dbReference type="InterPro" id="IPR026516">
    <property type="entry name" value="THAP1/10"/>
</dbReference>
<dbReference type="GO" id="GO:0008270">
    <property type="term" value="F:zinc ion binding"/>
    <property type="evidence" value="ECO:0007669"/>
    <property type="project" value="UniProtKB-KW"/>
</dbReference>
<dbReference type="Pfam" id="PF05485">
    <property type="entry name" value="THAP"/>
    <property type="match status" value="1"/>
</dbReference>
<keyword evidence="1" id="KW-0479">Metal-binding</keyword>
<evidence type="ECO:0000256" key="5">
    <source>
        <dbReference type="PROSITE-ProRule" id="PRU00309"/>
    </source>
</evidence>
<keyword evidence="8" id="KW-1185">Reference proteome</keyword>
<dbReference type="PANTHER" id="PTHR46600">
    <property type="entry name" value="THAP DOMAIN-CONTAINING"/>
    <property type="match status" value="1"/>
</dbReference>
<evidence type="ECO:0000259" key="6">
    <source>
        <dbReference type="PROSITE" id="PS50950"/>
    </source>
</evidence>
<evidence type="ECO:0000313" key="7">
    <source>
        <dbReference type="EMBL" id="CAK1550307.1"/>
    </source>
</evidence>
<name>A0AAV1JPD8_9NEOP</name>
<dbReference type="EMBL" id="CAVLEF010000081">
    <property type="protein sequence ID" value="CAK1550307.1"/>
    <property type="molecule type" value="Genomic_DNA"/>
</dbReference>
<evidence type="ECO:0000256" key="2">
    <source>
        <dbReference type="ARBA" id="ARBA00022771"/>
    </source>
</evidence>
<dbReference type="AlphaFoldDB" id="A0AAV1JPD8"/>
<organism evidence="7 8">
    <name type="scientific">Leptosia nina</name>
    <dbReference type="NCBI Taxonomy" id="320188"/>
    <lineage>
        <taxon>Eukaryota</taxon>
        <taxon>Metazoa</taxon>
        <taxon>Ecdysozoa</taxon>
        <taxon>Arthropoda</taxon>
        <taxon>Hexapoda</taxon>
        <taxon>Insecta</taxon>
        <taxon>Pterygota</taxon>
        <taxon>Neoptera</taxon>
        <taxon>Endopterygota</taxon>
        <taxon>Lepidoptera</taxon>
        <taxon>Glossata</taxon>
        <taxon>Ditrysia</taxon>
        <taxon>Papilionoidea</taxon>
        <taxon>Pieridae</taxon>
        <taxon>Pierinae</taxon>
        <taxon>Leptosia</taxon>
    </lineage>
</organism>
<dbReference type="SUPFAM" id="SSF57716">
    <property type="entry name" value="Glucocorticoid receptor-like (DNA-binding domain)"/>
    <property type="match status" value="1"/>
</dbReference>
<reference evidence="7 8" key="1">
    <citation type="submission" date="2023-11" db="EMBL/GenBank/DDBJ databases">
        <authorList>
            <person name="Okamura Y."/>
        </authorList>
    </citation>
    <scope>NUCLEOTIDE SEQUENCE [LARGE SCALE GENOMIC DNA]</scope>
</reference>
<dbReference type="SMART" id="SM00980">
    <property type="entry name" value="THAP"/>
    <property type="match status" value="1"/>
</dbReference>
<comment type="caution">
    <text evidence="7">The sequence shown here is derived from an EMBL/GenBank/DDBJ whole genome shotgun (WGS) entry which is preliminary data.</text>
</comment>
<feature type="domain" description="THAP-type" evidence="6">
    <location>
        <begin position="1"/>
        <end position="81"/>
    </location>
</feature>
<keyword evidence="4 5" id="KW-0238">DNA-binding</keyword>
<keyword evidence="3" id="KW-0862">Zinc</keyword>